<accession>A0A069D019</accession>
<keyword evidence="3" id="KW-1185">Reference proteome</keyword>
<name>A0A069D019_9BACE</name>
<dbReference type="AlphaFoldDB" id="A0A069D019"/>
<evidence type="ECO:0000256" key="1">
    <source>
        <dbReference type="SAM" id="SignalP"/>
    </source>
</evidence>
<protein>
    <submittedName>
        <fullName evidence="2">Beta-galactosidase</fullName>
    </submittedName>
</protein>
<feature type="signal peptide" evidence="1">
    <location>
        <begin position="1"/>
        <end position="19"/>
    </location>
</feature>
<evidence type="ECO:0000313" key="2">
    <source>
        <dbReference type="EMBL" id="GAK35616.1"/>
    </source>
</evidence>
<keyword evidence="1" id="KW-0732">Signal</keyword>
<evidence type="ECO:0000313" key="3">
    <source>
        <dbReference type="Proteomes" id="UP000027601"/>
    </source>
</evidence>
<dbReference type="EMBL" id="BAJS01000002">
    <property type="protein sequence ID" value="GAK35616.1"/>
    <property type="molecule type" value="Genomic_DNA"/>
</dbReference>
<reference evidence="2 3" key="1">
    <citation type="journal article" date="2015" name="Microbes Environ.">
        <title>Distribution and evolution of nitrogen fixation genes in the phylum bacteroidetes.</title>
        <authorList>
            <person name="Inoue J."/>
            <person name="Oshima K."/>
            <person name="Suda W."/>
            <person name="Sakamoto M."/>
            <person name="Iino T."/>
            <person name="Noda S."/>
            <person name="Hongoh Y."/>
            <person name="Hattori M."/>
            <person name="Ohkuma M."/>
        </authorList>
    </citation>
    <scope>NUCLEOTIDE SEQUENCE [LARGE SCALE GENOMIC DNA]</scope>
    <source>
        <strain evidence="2 3">JCM 15093</strain>
    </source>
</reference>
<comment type="caution">
    <text evidence="2">The sequence shown here is derived from an EMBL/GenBank/DDBJ whole genome shotgun (WGS) entry which is preliminary data.</text>
</comment>
<feature type="chain" id="PRO_5001662217" evidence="1">
    <location>
        <begin position="20"/>
        <end position="67"/>
    </location>
</feature>
<organism evidence="2 3">
    <name type="scientific">Bacteroides graminisolvens DSM 19988 = JCM 15093</name>
    <dbReference type="NCBI Taxonomy" id="1121097"/>
    <lineage>
        <taxon>Bacteria</taxon>
        <taxon>Pseudomonadati</taxon>
        <taxon>Bacteroidota</taxon>
        <taxon>Bacteroidia</taxon>
        <taxon>Bacteroidales</taxon>
        <taxon>Bacteroidaceae</taxon>
        <taxon>Bacteroides</taxon>
    </lineage>
</organism>
<sequence>MKKFGWLLFCSFFALALHAQREVPQKKMQEIYEQVRTPFKYGLVLAPQTNNYKMDCPTVFRHGNKCT</sequence>
<gene>
    <name evidence="2" type="ORF">JCM15093_721</name>
</gene>
<dbReference type="eggNOG" id="COG3250">
    <property type="taxonomic scope" value="Bacteria"/>
</dbReference>
<dbReference type="Proteomes" id="UP000027601">
    <property type="component" value="Unassembled WGS sequence"/>
</dbReference>
<proteinExistence type="predicted"/>